<evidence type="ECO:0000313" key="2">
    <source>
        <dbReference type="Proteomes" id="UP000004814"/>
    </source>
</evidence>
<gene>
    <name evidence="1" type="ORF">BamMEX5DRAFT_3788</name>
</gene>
<sequence length="51" mass="5672">MALAFRRARFGVEPVTRETLTYQQHIADVFYQAGILPKRVDVGQAAPPTLA</sequence>
<accession>B1T7M2</accession>
<dbReference type="RefSeq" id="WP_006759647.1">
    <property type="nucleotide sequence ID" value="NZ_ABLK01000126.1"/>
</dbReference>
<dbReference type="PATRIC" id="fig|396597.7.peg.4120"/>
<reference evidence="1 2" key="1">
    <citation type="submission" date="2008-03" db="EMBL/GenBank/DDBJ databases">
        <title>Sequencing of the draft genome and assembly of Burkholderia ambifaria MEX-5.</title>
        <authorList>
            <consortium name="US DOE Joint Genome Institute (JGI-PGF)"/>
            <person name="Copeland A."/>
            <person name="Lucas S."/>
            <person name="Lapidus A."/>
            <person name="Glavina del Rio T."/>
            <person name="Dalin E."/>
            <person name="Tice H."/>
            <person name="Bruce D."/>
            <person name="Goodwin L."/>
            <person name="Pitluck S."/>
            <person name="Larimer F."/>
            <person name="Land M.L."/>
            <person name="Hauser L."/>
            <person name="Tiedje J."/>
            <person name="Richardson P."/>
        </authorList>
    </citation>
    <scope>NUCLEOTIDE SEQUENCE [LARGE SCALE GENOMIC DNA]</scope>
    <source>
        <strain evidence="1 2">MEX-5</strain>
    </source>
</reference>
<name>B1T7M2_9BURK</name>
<evidence type="ECO:0000313" key="1">
    <source>
        <dbReference type="EMBL" id="EDT40435.1"/>
    </source>
</evidence>
<dbReference type="Gene3D" id="3.40.190.10">
    <property type="entry name" value="Periplasmic binding protein-like II"/>
    <property type="match status" value="1"/>
</dbReference>
<organism evidence="1 2">
    <name type="scientific">Burkholderia ambifaria MEX-5</name>
    <dbReference type="NCBI Taxonomy" id="396597"/>
    <lineage>
        <taxon>Bacteria</taxon>
        <taxon>Pseudomonadati</taxon>
        <taxon>Pseudomonadota</taxon>
        <taxon>Betaproteobacteria</taxon>
        <taxon>Burkholderiales</taxon>
        <taxon>Burkholderiaceae</taxon>
        <taxon>Burkholderia</taxon>
        <taxon>Burkholderia cepacia complex</taxon>
    </lineage>
</organism>
<protein>
    <submittedName>
        <fullName evidence="1">Aliphatic sulfonates family ABC transporter, periplsmic ligand-binding protein</fullName>
    </submittedName>
</protein>
<proteinExistence type="predicted"/>
<comment type="caution">
    <text evidence="1">The sequence shown here is derived from an EMBL/GenBank/DDBJ whole genome shotgun (WGS) entry which is preliminary data.</text>
</comment>
<dbReference type="AlphaFoldDB" id="B1T7M2"/>
<dbReference type="Proteomes" id="UP000004814">
    <property type="component" value="Unassembled WGS sequence"/>
</dbReference>
<dbReference type="EMBL" id="ABLK01000126">
    <property type="protein sequence ID" value="EDT40435.1"/>
    <property type="molecule type" value="Genomic_DNA"/>
</dbReference>